<evidence type="ECO:0000313" key="2">
    <source>
        <dbReference type="Proteomes" id="UP000319852"/>
    </source>
</evidence>
<reference evidence="1 2" key="1">
    <citation type="submission" date="2019-02" db="EMBL/GenBank/DDBJ databases">
        <title>Deep-cultivation of Planctomycetes and their phenomic and genomic characterization uncovers novel biology.</title>
        <authorList>
            <person name="Wiegand S."/>
            <person name="Jogler M."/>
            <person name="Boedeker C."/>
            <person name="Pinto D."/>
            <person name="Vollmers J."/>
            <person name="Rivas-Marin E."/>
            <person name="Kohn T."/>
            <person name="Peeters S.H."/>
            <person name="Heuer A."/>
            <person name="Rast P."/>
            <person name="Oberbeckmann S."/>
            <person name="Bunk B."/>
            <person name="Jeske O."/>
            <person name="Meyerdierks A."/>
            <person name="Storesund J.E."/>
            <person name="Kallscheuer N."/>
            <person name="Luecker S."/>
            <person name="Lage O.M."/>
            <person name="Pohl T."/>
            <person name="Merkel B.J."/>
            <person name="Hornburger P."/>
            <person name="Mueller R.-W."/>
            <person name="Bruemmer F."/>
            <person name="Labrenz M."/>
            <person name="Spormann A.M."/>
            <person name="Op den Camp H."/>
            <person name="Overmann J."/>
            <person name="Amann R."/>
            <person name="Jetten M.S.M."/>
            <person name="Mascher T."/>
            <person name="Medema M.H."/>
            <person name="Devos D.P."/>
            <person name="Kaster A.-K."/>
            <person name="Ovreas L."/>
            <person name="Rohde M."/>
            <person name="Galperin M.Y."/>
            <person name="Jogler C."/>
        </authorList>
    </citation>
    <scope>NUCLEOTIDE SEQUENCE [LARGE SCALE GENOMIC DNA]</scope>
    <source>
        <strain evidence="1 2">HG15A2</strain>
    </source>
</reference>
<proteinExistence type="predicted"/>
<organism evidence="1 2">
    <name type="scientific">Adhaeretor mobilis</name>
    <dbReference type="NCBI Taxonomy" id="1930276"/>
    <lineage>
        <taxon>Bacteria</taxon>
        <taxon>Pseudomonadati</taxon>
        <taxon>Planctomycetota</taxon>
        <taxon>Planctomycetia</taxon>
        <taxon>Pirellulales</taxon>
        <taxon>Lacipirellulaceae</taxon>
        <taxon>Adhaeretor</taxon>
    </lineage>
</organism>
<evidence type="ECO:0000313" key="1">
    <source>
        <dbReference type="EMBL" id="QDS97648.1"/>
    </source>
</evidence>
<dbReference type="KEGG" id="amob:HG15A2_09120"/>
<accession>A0A517MRY5</accession>
<sequence>MFSHPPEIVGIEQLHRDTSERVESHNCSRERCVPLRQEHQEYRLLDYAIYRGWDAKLAYPTITFVNLHAMYRLGSIRYPKKLVDEPVVVMLETPSRAYRLKQSLCHWRQLVLLLLRSLCGRRSTPWTCQLCRAFTVRGHHVQHCPFTSIKLDIPQVGKQAC</sequence>
<keyword evidence="2" id="KW-1185">Reference proteome</keyword>
<dbReference type="Proteomes" id="UP000319852">
    <property type="component" value="Chromosome"/>
</dbReference>
<dbReference type="AlphaFoldDB" id="A0A517MRY5"/>
<gene>
    <name evidence="1" type="ORF">HG15A2_09120</name>
</gene>
<dbReference type="EMBL" id="CP036263">
    <property type="protein sequence ID" value="QDS97648.1"/>
    <property type="molecule type" value="Genomic_DNA"/>
</dbReference>
<protein>
    <submittedName>
        <fullName evidence="1">Uncharacterized protein</fullName>
    </submittedName>
</protein>
<name>A0A517MRY5_9BACT</name>